<name>A0AAV9DHC0_ACOCL</name>
<feature type="compositionally biased region" description="Pro residues" evidence="1">
    <location>
        <begin position="79"/>
        <end position="89"/>
    </location>
</feature>
<protein>
    <submittedName>
        <fullName evidence="2">Uncharacterized protein</fullName>
    </submittedName>
</protein>
<accession>A0AAV9DHC0</accession>
<sequence length="214" mass="24221">MVNYGIKPDTAFIRRRFAAVSRPCAPYIKQQLIETLAGKEDHDFRDFTKHCCRYLFGRKKPFSSSEETLTPQRPHSVSTPPPPIGPPATPRCRLHRPPGHPASDLRPPPPAATPGYDAPCDPPPPSTTTTCCGQHPLPCDALKIVGSERLLRLMRQIKENDQMTILQPYYRVFDISWKDKRGGFQVPQVELEEGPQGCRMFGRRRCRKGWGFSI</sequence>
<reference evidence="2" key="2">
    <citation type="submission" date="2023-06" db="EMBL/GenBank/DDBJ databases">
        <authorList>
            <person name="Ma L."/>
            <person name="Liu K.-W."/>
            <person name="Li Z."/>
            <person name="Hsiao Y.-Y."/>
            <person name="Qi Y."/>
            <person name="Fu T."/>
            <person name="Tang G."/>
            <person name="Zhang D."/>
            <person name="Sun W.-H."/>
            <person name="Liu D.-K."/>
            <person name="Li Y."/>
            <person name="Chen G.-Z."/>
            <person name="Liu X.-D."/>
            <person name="Liao X.-Y."/>
            <person name="Jiang Y.-T."/>
            <person name="Yu X."/>
            <person name="Hao Y."/>
            <person name="Huang J."/>
            <person name="Zhao X.-W."/>
            <person name="Ke S."/>
            <person name="Chen Y.-Y."/>
            <person name="Wu W.-L."/>
            <person name="Hsu J.-L."/>
            <person name="Lin Y.-F."/>
            <person name="Huang M.-D."/>
            <person name="Li C.-Y."/>
            <person name="Huang L."/>
            <person name="Wang Z.-W."/>
            <person name="Zhao X."/>
            <person name="Zhong W.-Y."/>
            <person name="Peng D.-H."/>
            <person name="Ahmad S."/>
            <person name="Lan S."/>
            <person name="Zhang J.-S."/>
            <person name="Tsai W.-C."/>
            <person name="Van De Peer Y."/>
            <person name="Liu Z.-J."/>
        </authorList>
    </citation>
    <scope>NUCLEOTIDE SEQUENCE</scope>
    <source>
        <strain evidence="2">CP</strain>
        <tissue evidence="2">Leaves</tissue>
    </source>
</reference>
<comment type="caution">
    <text evidence="2">The sequence shown here is derived from an EMBL/GenBank/DDBJ whole genome shotgun (WGS) entry which is preliminary data.</text>
</comment>
<dbReference type="AlphaFoldDB" id="A0AAV9DHC0"/>
<keyword evidence="3" id="KW-1185">Reference proteome</keyword>
<proteinExistence type="predicted"/>
<reference evidence="2" key="1">
    <citation type="journal article" date="2023" name="Nat. Commun.">
        <title>Diploid and tetraploid genomes of Acorus and the evolution of monocots.</title>
        <authorList>
            <person name="Ma L."/>
            <person name="Liu K.W."/>
            <person name="Li Z."/>
            <person name="Hsiao Y.Y."/>
            <person name="Qi Y."/>
            <person name="Fu T."/>
            <person name="Tang G.D."/>
            <person name="Zhang D."/>
            <person name="Sun W.H."/>
            <person name="Liu D.K."/>
            <person name="Li Y."/>
            <person name="Chen G.Z."/>
            <person name="Liu X.D."/>
            <person name="Liao X.Y."/>
            <person name="Jiang Y.T."/>
            <person name="Yu X."/>
            <person name="Hao Y."/>
            <person name="Huang J."/>
            <person name="Zhao X.W."/>
            <person name="Ke S."/>
            <person name="Chen Y.Y."/>
            <person name="Wu W.L."/>
            <person name="Hsu J.L."/>
            <person name="Lin Y.F."/>
            <person name="Huang M.D."/>
            <person name="Li C.Y."/>
            <person name="Huang L."/>
            <person name="Wang Z.W."/>
            <person name="Zhao X."/>
            <person name="Zhong W.Y."/>
            <person name="Peng D.H."/>
            <person name="Ahmad S."/>
            <person name="Lan S."/>
            <person name="Zhang J.S."/>
            <person name="Tsai W.C."/>
            <person name="Van de Peer Y."/>
            <person name="Liu Z.J."/>
        </authorList>
    </citation>
    <scope>NUCLEOTIDE SEQUENCE</scope>
    <source>
        <strain evidence="2">CP</strain>
    </source>
</reference>
<dbReference type="Proteomes" id="UP001180020">
    <property type="component" value="Unassembled WGS sequence"/>
</dbReference>
<evidence type="ECO:0000313" key="2">
    <source>
        <dbReference type="EMBL" id="KAK1300732.1"/>
    </source>
</evidence>
<gene>
    <name evidence="2" type="ORF">QJS10_CPB13g00992</name>
</gene>
<dbReference type="EMBL" id="JAUJYO010000013">
    <property type="protein sequence ID" value="KAK1300732.1"/>
    <property type="molecule type" value="Genomic_DNA"/>
</dbReference>
<feature type="region of interest" description="Disordered" evidence="1">
    <location>
        <begin position="63"/>
        <end position="127"/>
    </location>
</feature>
<organism evidence="2 3">
    <name type="scientific">Acorus calamus</name>
    <name type="common">Sweet flag</name>
    <dbReference type="NCBI Taxonomy" id="4465"/>
    <lineage>
        <taxon>Eukaryota</taxon>
        <taxon>Viridiplantae</taxon>
        <taxon>Streptophyta</taxon>
        <taxon>Embryophyta</taxon>
        <taxon>Tracheophyta</taxon>
        <taxon>Spermatophyta</taxon>
        <taxon>Magnoliopsida</taxon>
        <taxon>Liliopsida</taxon>
        <taxon>Acoraceae</taxon>
        <taxon>Acorus</taxon>
    </lineage>
</organism>
<evidence type="ECO:0000313" key="3">
    <source>
        <dbReference type="Proteomes" id="UP001180020"/>
    </source>
</evidence>
<evidence type="ECO:0000256" key="1">
    <source>
        <dbReference type="SAM" id="MobiDB-lite"/>
    </source>
</evidence>